<dbReference type="GO" id="GO:0030057">
    <property type="term" value="C:desmosome"/>
    <property type="evidence" value="ECO:0007669"/>
    <property type="project" value="UniProtKB-SubCell"/>
</dbReference>
<dbReference type="PANTHER" id="PTHR12707:SF0">
    <property type="entry name" value="PININ"/>
    <property type="match status" value="1"/>
</dbReference>
<keyword evidence="8" id="KW-0507">mRNA processing</keyword>
<feature type="domain" description="Pinin/SDK/MemA protein" evidence="23">
    <location>
        <begin position="163"/>
        <end position="285"/>
    </location>
</feature>
<keyword evidence="7" id="KW-0597">Phosphoprotein</keyword>
<feature type="compositionally biased region" description="Basic and acidic residues" evidence="22">
    <location>
        <begin position="41"/>
        <end position="50"/>
    </location>
</feature>
<dbReference type="GO" id="GO:0016607">
    <property type="term" value="C:nuclear speck"/>
    <property type="evidence" value="ECO:0007669"/>
    <property type="project" value="UniProtKB-SubCell"/>
</dbReference>
<evidence type="ECO:0000256" key="18">
    <source>
        <dbReference type="ARBA" id="ARBA00023187"/>
    </source>
</evidence>
<dbReference type="InterPro" id="IPR039853">
    <property type="entry name" value="Pinin"/>
</dbReference>
<dbReference type="GO" id="GO:0071013">
    <property type="term" value="C:catalytic step 2 spliceosome"/>
    <property type="evidence" value="ECO:0007669"/>
    <property type="project" value="TreeGrafter"/>
</dbReference>
<dbReference type="InterPro" id="IPR006786">
    <property type="entry name" value="Pinin_SDK_MemA"/>
</dbReference>
<feature type="region of interest" description="Disordered" evidence="22">
    <location>
        <begin position="349"/>
        <end position="382"/>
    </location>
</feature>
<evidence type="ECO:0000256" key="19">
    <source>
        <dbReference type="ARBA" id="ARBA00023242"/>
    </source>
</evidence>
<evidence type="ECO:0000259" key="23">
    <source>
        <dbReference type="Pfam" id="PF04696"/>
    </source>
</evidence>
<evidence type="ECO:0000256" key="2">
    <source>
        <dbReference type="ARBA" id="ARBA00004568"/>
    </source>
</evidence>
<reference evidence="25" key="1">
    <citation type="submission" date="2021-11" db="EMBL/GenBank/DDBJ databases">
        <authorList>
            <person name="Schell T."/>
        </authorList>
    </citation>
    <scope>NUCLEOTIDE SEQUENCE</scope>
    <source>
        <strain evidence="25">M5</strain>
    </source>
</reference>
<evidence type="ECO:0000256" key="4">
    <source>
        <dbReference type="ARBA" id="ARBA00020056"/>
    </source>
</evidence>
<keyword evidence="15" id="KW-0238">DNA-binding</keyword>
<keyword evidence="13" id="KW-0805">Transcription regulation</keyword>
<dbReference type="Pfam" id="PF04697">
    <property type="entry name" value="Pinin_SDK_N"/>
    <property type="match status" value="1"/>
</dbReference>
<dbReference type="InterPro" id="IPR006787">
    <property type="entry name" value="Pinin_SDK_N"/>
</dbReference>
<dbReference type="GO" id="GO:0006397">
    <property type="term" value="P:mRNA processing"/>
    <property type="evidence" value="ECO:0007669"/>
    <property type="project" value="UniProtKB-KW"/>
</dbReference>
<organism evidence="25 26">
    <name type="scientific">Daphnia galeata</name>
    <dbReference type="NCBI Taxonomy" id="27404"/>
    <lineage>
        <taxon>Eukaryota</taxon>
        <taxon>Metazoa</taxon>
        <taxon>Ecdysozoa</taxon>
        <taxon>Arthropoda</taxon>
        <taxon>Crustacea</taxon>
        <taxon>Branchiopoda</taxon>
        <taxon>Diplostraca</taxon>
        <taxon>Cladocera</taxon>
        <taxon>Anomopoda</taxon>
        <taxon>Daphniidae</taxon>
        <taxon>Daphnia</taxon>
    </lineage>
</organism>
<comment type="similarity">
    <text evidence="3">Belongs to the pinin family.</text>
</comment>
<dbReference type="GO" id="GO:0003677">
    <property type="term" value="F:DNA binding"/>
    <property type="evidence" value="ECO:0007669"/>
    <property type="project" value="UniProtKB-KW"/>
</dbReference>
<evidence type="ECO:0000259" key="24">
    <source>
        <dbReference type="Pfam" id="PF04697"/>
    </source>
</evidence>
<comment type="caution">
    <text evidence="25">The sequence shown here is derived from an EMBL/GenBank/DDBJ whole genome shotgun (WGS) entry which is preliminary data.</text>
</comment>
<accession>A0A8J2RYZ0</accession>
<dbReference type="GO" id="GO:0008380">
    <property type="term" value="P:RNA splicing"/>
    <property type="evidence" value="ECO:0007669"/>
    <property type="project" value="UniProtKB-KW"/>
</dbReference>
<comment type="subcellular location">
    <subcellularLocation>
        <location evidence="2">Cell junction</location>
        <location evidence="2">Desmosome</location>
    </subcellularLocation>
    <subcellularLocation>
        <location evidence="1">Nucleus speckle</location>
    </subcellularLocation>
</comment>
<evidence type="ECO:0000256" key="22">
    <source>
        <dbReference type="SAM" id="MobiDB-lite"/>
    </source>
</evidence>
<keyword evidence="17" id="KW-0804">Transcription</keyword>
<keyword evidence="10" id="KW-0832">Ubl conjugation</keyword>
<keyword evidence="19" id="KW-0539">Nucleus</keyword>
<proteinExistence type="inferred from homology"/>
<feature type="region of interest" description="Disordered" evidence="22">
    <location>
        <begin position="41"/>
        <end position="161"/>
    </location>
</feature>
<name>A0A8J2RYZ0_9CRUS</name>
<keyword evidence="5" id="KW-0488">Methylation</keyword>
<evidence type="ECO:0000256" key="9">
    <source>
        <dbReference type="ARBA" id="ARBA00022728"/>
    </source>
</evidence>
<evidence type="ECO:0000256" key="12">
    <source>
        <dbReference type="ARBA" id="ARBA00022990"/>
    </source>
</evidence>
<feature type="compositionally biased region" description="Basic and acidic residues" evidence="22">
    <location>
        <begin position="145"/>
        <end position="161"/>
    </location>
</feature>
<dbReference type="OrthoDB" id="330772at2759"/>
<keyword evidence="18" id="KW-0508">mRNA splicing</keyword>
<keyword evidence="6" id="KW-1017">Isopeptide bond</keyword>
<evidence type="ECO:0000256" key="21">
    <source>
        <dbReference type="SAM" id="Coils"/>
    </source>
</evidence>
<evidence type="ECO:0000256" key="17">
    <source>
        <dbReference type="ARBA" id="ARBA00023163"/>
    </source>
</evidence>
<evidence type="ECO:0000313" key="26">
    <source>
        <dbReference type="Proteomes" id="UP000789390"/>
    </source>
</evidence>
<keyword evidence="14 21" id="KW-0175">Coiled coil</keyword>
<evidence type="ECO:0000256" key="3">
    <source>
        <dbReference type="ARBA" id="ARBA00010386"/>
    </source>
</evidence>
<keyword evidence="9" id="KW-0747">Spliceosome</keyword>
<evidence type="ECO:0000256" key="20">
    <source>
        <dbReference type="ARBA" id="ARBA00025916"/>
    </source>
</evidence>
<sequence>MPVKSNICSSIMAVAVENFQAELEKARETLNRVDENIKKITGRDPTEARNARFQSQVSNNEGRENAQNRNRIPPRFQGRLSSRDDQDKRHDGPTHTKRIVREGSDGRPTPLVAIGNPKGWRHDDYEEGELPRKGAIHSSVTAPNADRKTREEALAQQSKDVKVKDRNRRMFGSLLGTLAKFRQEESSQKDKEEKRAKIEQRLEENARQEKESLRKERHELFLERKRQQAHVRRLEWKMHRLREHDEWAARQQPLMKFIKLTTTPSLYYKPKIWTSKTEELLKESQRKLKEMLETRRKDLEEELVRVEEKANARLERVRERGNQVVPASEQDEELEELEAEIEMYALALGEDKEEDMELHPEEASQGPLNFPKHDPDEPMDSA</sequence>
<feature type="compositionally biased region" description="Basic and acidic residues" evidence="22">
    <location>
        <begin position="120"/>
        <end position="132"/>
    </location>
</feature>
<keyword evidence="26" id="KW-1185">Reference proteome</keyword>
<evidence type="ECO:0000256" key="15">
    <source>
        <dbReference type="ARBA" id="ARBA00023125"/>
    </source>
</evidence>
<evidence type="ECO:0000256" key="5">
    <source>
        <dbReference type="ARBA" id="ARBA00022481"/>
    </source>
</evidence>
<evidence type="ECO:0000256" key="8">
    <source>
        <dbReference type="ARBA" id="ARBA00022664"/>
    </source>
</evidence>
<dbReference type="PANTHER" id="PTHR12707">
    <property type="entry name" value="PINN"/>
    <property type="match status" value="1"/>
</dbReference>
<comment type="subunit">
    <text evidence="20">Found in a mRNA splicing-dependent exon junction complex (EJC). Found in a complex with SR proteins. Found in a mRNP complex with RNPS1. Component of the PSAP complex consisting of RNPS1, SAP18 and PNN. Interacts with PNISR, CTBP1, CTBP2, KRT8, KRT18, KRT19, PS1D/PNO40, PPIG, RNPS1, SFRS4 and SRRM2. Identified in the spliceosome C complex.</text>
</comment>
<evidence type="ECO:0000313" key="25">
    <source>
        <dbReference type="EMBL" id="CAH0108035.1"/>
    </source>
</evidence>
<evidence type="ECO:0000256" key="11">
    <source>
        <dbReference type="ARBA" id="ARBA00022949"/>
    </source>
</evidence>
<evidence type="ECO:0000256" key="14">
    <source>
        <dbReference type="ARBA" id="ARBA00023054"/>
    </source>
</evidence>
<protein>
    <recommendedName>
        <fullName evidence="4">Pinin</fullName>
    </recommendedName>
</protein>
<dbReference type="Pfam" id="PF04696">
    <property type="entry name" value="Pinin_SDK_memA"/>
    <property type="match status" value="1"/>
</dbReference>
<evidence type="ECO:0000256" key="6">
    <source>
        <dbReference type="ARBA" id="ARBA00022499"/>
    </source>
</evidence>
<evidence type="ECO:0000256" key="16">
    <source>
        <dbReference type="ARBA" id="ARBA00023159"/>
    </source>
</evidence>
<dbReference type="EMBL" id="CAKKLH010000281">
    <property type="protein sequence ID" value="CAH0108035.1"/>
    <property type="molecule type" value="Genomic_DNA"/>
</dbReference>
<dbReference type="AlphaFoldDB" id="A0A8J2RYZ0"/>
<evidence type="ECO:0000256" key="7">
    <source>
        <dbReference type="ARBA" id="ARBA00022553"/>
    </source>
</evidence>
<evidence type="ECO:0000256" key="1">
    <source>
        <dbReference type="ARBA" id="ARBA00004324"/>
    </source>
</evidence>
<keyword evidence="11" id="KW-0965">Cell junction</keyword>
<evidence type="ECO:0000256" key="10">
    <source>
        <dbReference type="ARBA" id="ARBA00022843"/>
    </source>
</evidence>
<feature type="coiled-coil region" evidence="21">
    <location>
        <begin position="188"/>
        <end position="223"/>
    </location>
</feature>
<keyword evidence="12" id="KW-0007">Acetylation</keyword>
<feature type="compositionally biased region" description="Basic and acidic residues" evidence="22">
    <location>
        <begin position="81"/>
        <end position="105"/>
    </location>
</feature>
<dbReference type="Proteomes" id="UP000789390">
    <property type="component" value="Unassembled WGS sequence"/>
</dbReference>
<gene>
    <name evidence="25" type="ORF">DGAL_LOCUS11400</name>
</gene>
<feature type="domain" description="Pinin/SDK" evidence="24">
    <location>
        <begin position="12"/>
        <end position="153"/>
    </location>
</feature>
<keyword evidence="16" id="KW-0010">Activator</keyword>
<evidence type="ECO:0000256" key="13">
    <source>
        <dbReference type="ARBA" id="ARBA00023015"/>
    </source>
</evidence>